<dbReference type="CAZy" id="CBM48">
    <property type="family name" value="Carbohydrate-Binding Module Family 48"/>
</dbReference>
<dbReference type="CDD" id="cd02856">
    <property type="entry name" value="E_set_GDE_Isoamylase_N"/>
    <property type="match status" value="1"/>
</dbReference>
<dbReference type="HOGENOM" id="CLU_005086_0_0_5"/>
<dbReference type="InterPro" id="IPR003385">
    <property type="entry name" value="Glyco_hydro_77"/>
</dbReference>
<evidence type="ECO:0000256" key="11">
    <source>
        <dbReference type="ARBA" id="ARBA00031423"/>
    </source>
</evidence>
<evidence type="ECO:0000256" key="14">
    <source>
        <dbReference type="SAM" id="MobiDB-lite"/>
    </source>
</evidence>
<dbReference type="OrthoDB" id="3236218at2"/>
<evidence type="ECO:0000256" key="9">
    <source>
        <dbReference type="ARBA" id="ARBA00023277"/>
    </source>
</evidence>
<dbReference type="SUPFAM" id="SSF81296">
    <property type="entry name" value="E set domains"/>
    <property type="match status" value="1"/>
</dbReference>
<sequence>MTAIRVGDGSPEPLGLTLDGRGANFAVFSAHATAIEFCLFDAAGEREIERIRLPSRTGDVWHGRVEGIGAGTRYGLRAHGPYDPANGHRFNPAKLLVDPYALTLDRPFKLHASMFGYRPGTDDLTRDDTDSVAAMPKAIALDLSHQPRDARAFAATGAPAILYELHVKGYTKRNPHVPEPVRGTFAGLADPAAIEHLVKLGVTAVELLPCAAWIDERHLAAVGLTNYWGYNPVAFMAPDPRLAPDGWAEVRAATDALHAAGIEIIVDVVFNHTGEGDELGPTVSFRGLDNASYYRLRADDSRFYVNDAGCGNILAADRPAVLRLIMDSLRAWATLGGVDGFRFDLATTLARRETGFDPEAPLLAAIAQDPVLHRLRLIAEPWDIGPGGYQVGAFPANWSEWNDKFRDSVRRFWRGDSGLASEMATRFSGSQDVFGKRGPSASVNFVIAHDGFTLADLVSHERKHNAANGEQNRDGTNDNLSWNNGVEGATDDAAILAARRRDERALLATLLFARGMPMLVMGAETGQTQHGNNNAYAQDNETAWLDWAKADAALTAFTARAIALRAAHPALWRDRFLSGEPQDASSVPDVQWLSPSGAPMRAEDWTRGDLHTVIAALYAPQTDGIAADRVLVALHAGRDAVRVGLPEPREGFAWRTVLDSSDETGEPRSASADGVAEIAPRSVVILTEERETDERTKRRNAEPGLLDHLARAAGIAPDWYDITGERHVVPDDTKRALLSDMGFPAETGGEARASLGRLSDERFRRKLPFSLVAREDEAATLRIATDDRRAPRWLIVGREDGGEDAVALEVAASETINAPDGRRIDTIRAPLPSLAPGRYTLRLETHPDAACRLTVAPRRCYLPERLRDGGKATGLAAQLYSLRRDGDQGIGDFTTLGRIAEDTAHAGYATLGLNPLHALFPGDRERASPYYPSDRRFLDPLYIDVASLEGARARDAFAQHAAAFAKLSGTPTVDYAGVWNAKRAVLEAAFADFEAAGDKTSFNAFVAAGGTALAGFALFEAIGETRPGEPWPAWPDALRNRDPSALASFAAEHAPRVRFHQWTQWVAETQLNEAARRGADAGLWLGFYRDLAVGAAPDGAEAWANADQMLKRAAIGAPPDPLAEGGQNWGLRPPNPLAWTRNGYDVFRGVIAANMRHSGALRIDHAMGLARLFVIPEGASGREGAYIGFPVDDLIGELALESQRARCVVIGEDLGTVPWGFRETMEAADVLSYRVFWFERDGEGFAPPRTYPAKSVACISTHDLPTLKGWWEGVDIREKEALGLIAPEEAAAARDRRSNDKAALIELLAAEGIAFDASHDAPFDPALTDAAHRLVGTASSLIAIEQIDDLAGETTAVNLPGTDRERPNWRRKLSAMPALGKQR</sequence>
<dbReference type="Pfam" id="PF02922">
    <property type="entry name" value="CBM_48"/>
    <property type="match status" value="1"/>
</dbReference>
<feature type="region of interest" description="Disordered" evidence="14">
    <location>
        <begin position="464"/>
        <end position="484"/>
    </location>
</feature>
<dbReference type="InterPro" id="IPR004193">
    <property type="entry name" value="Glyco_hydro_13_N"/>
</dbReference>
<dbReference type="InterPro" id="IPR011837">
    <property type="entry name" value="Glycogen_debranch_GlgX"/>
</dbReference>
<dbReference type="Pfam" id="PF21226">
    <property type="entry name" value="MalQ_N"/>
    <property type="match status" value="1"/>
</dbReference>
<comment type="similarity">
    <text evidence="3">Belongs to the glycosyl hydrolase 13 family.</text>
</comment>
<evidence type="ECO:0000256" key="6">
    <source>
        <dbReference type="ARBA" id="ARBA00022676"/>
    </source>
</evidence>
<dbReference type="InterPro" id="IPR048458">
    <property type="entry name" value="MalQ_N"/>
</dbReference>
<feature type="domain" description="Glycosyl hydrolase family 13 catalytic" evidence="15">
    <location>
        <begin position="164"/>
        <end position="565"/>
    </location>
</feature>
<dbReference type="Gene3D" id="2.60.40.10">
    <property type="entry name" value="Immunoglobulins"/>
    <property type="match status" value="1"/>
</dbReference>
<dbReference type="Gene3D" id="2.60.40.1180">
    <property type="entry name" value="Golgi alpha-mannosidase II"/>
    <property type="match status" value="1"/>
</dbReference>
<dbReference type="GO" id="GO:0005980">
    <property type="term" value="P:glycogen catabolic process"/>
    <property type="evidence" value="ECO:0007669"/>
    <property type="project" value="InterPro"/>
</dbReference>
<name>E3I3Q7_RHOVT</name>
<keyword evidence="17" id="KW-1185">Reference proteome</keyword>
<dbReference type="Gene3D" id="3.20.20.80">
    <property type="entry name" value="Glycosidases"/>
    <property type="match status" value="2"/>
</dbReference>
<keyword evidence="6 13" id="KW-0328">Glycosyltransferase</keyword>
<evidence type="ECO:0000259" key="15">
    <source>
        <dbReference type="SMART" id="SM00642"/>
    </source>
</evidence>
<keyword evidence="9 13" id="KW-0119">Carbohydrate metabolism</keyword>
<dbReference type="SMART" id="SM00642">
    <property type="entry name" value="Aamy"/>
    <property type="match status" value="1"/>
</dbReference>
<evidence type="ECO:0000256" key="10">
    <source>
        <dbReference type="ARBA" id="ARBA00023295"/>
    </source>
</evidence>
<comment type="similarity">
    <text evidence="2 13">Belongs to the disproportionating enzyme family.</text>
</comment>
<dbReference type="NCBIfam" id="TIGR02100">
    <property type="entry name" value="glgX_debranch"/>
    <property type="match status" value="1"/>
</dbReference>
<evidence type="ECO:0000256" key="8">
    <source>
        <dbReference type="ARBA" id="ARBA00022801"/>
    </source>
</evidence>
<evidence type="ECO:0000256" key="2">
    <source>
        <dbReference type="ARBA" id="ARBA00005684"/>
    </source>
</evidence>
<dbReference type="InterPro" id="IPR013783">
    <property type="entry name" value="Ig-like_fold"/>
</dbReference>
<dbReference type="PANTHER" id="PTHR43002">
    <property type="entry name" value="GLYCOGEN DEBRANCHING ENZYME"/>
    <property type="match status" value="1"/>
</dbReference>
<reference evidence="17" key="1">
    <citation type="journal article" date="2011" name="J. Bacteriol.">
        <title>Genome sequences of eight morphologically diverse alphaproteobacteria.</title>
        <authorList>
            <consortium name="US DOE Joint Genome Institute"/>
            <person name="Brown P.J."/>
            <person name="Kysela D.T."/>
            <person name="Buechlein A."/>
            <person name="Hemmerich C."/>
            <person name="Brun Y.V."/>
        </authorList>
    </citation>
    <scope>NUCLEOTIDE SEQUENCE [LARGE SCALE GENOMIC DNA]</scope>
    <source>
        <strain evidence="17">ATCC 17100 / ATH 3.1.1 / DSM 162 / LMG 4299</strain>
    </source>
</reference>
<keyword evidence="8" id="KW-0378">Hydrolase</keyword>
<evidence type="ECO:0000256" key="7">
    <source>
        <dbReference type="ARBA" id="ARBA00022679"/>
    </source>
</evidence>
<dbReference type="eggNOG" id="COG1523">
    <property type="taxonomic scope" value="Bacteria"/>
</dbReference>
<comment type="catalytic activity">
    <reaction evidence="1 13">
        <text>Transfers a segment of a (1-&gt;4)-alpha-D-glucan to a new position in an acceptor, which may be glucose or a (1-&gt;4)-alpha-D-glucan.</text>
        <dbReference type="EC" id="2.4.1.25"/>
    </reaction>
</comment>
<dbReference type="InterPro" id="IPR006047">
    <property type="entry name" value="GH13_cat_dom"/>
</dbReference>
<organism evidence="16 17">
    <name type="scientific">Rhodomicrobium vannielii (strain ATCC 17100 / DSM 162 / LMG 4299 / NCIMB 10020 / ATH 3.1.1)</name>
    <dbReference type="NCBI Taxonomy" id="648757"/>
    <lineage>
        <taxon>Bacteria</taxon>
        <taxon>Pseudomonadati</taxon>
        <taxon>Pseudomonadota</taxon>
        <taxon>Alphaproteobacteria</taxon>
        <taxon>Hyphomicrobiales</taxon>
        <taxon>Hyphomicrobiaceae</taxon>
        <taxon>Rhodomicrobium</taxon>
    </lineage>
</organism>
<protein>
    <recommendedName>
        <fullName evidence="5 13">4-alpha-glucanotransferase</fullName>
        <ecNumber evidence="4 13">2.4.1.25</ecNumber>
    </recommendedName>
    <alternativeName>
        <fullName evidence="11 13">Amylomaltase</fullName>
    </alternativeName>
    <alternativeName>
        <fullName evidence="12 13">Disproportionating enzyme</fullName>
    </alternativeName>
</protein>
<dbReference type="InterPro" id="IPR013780">
    <property type="entry name" value="Glyco_hydro_b"/>
</dbReference>
<accession>E3I3Q7</accession>
<dbReference type="GO" id="GO:0004135">
    <property type="term" value="F:amylo-alpha-1,6-glucosidase activity"/>
    <property type="evidence" value="ECO:0007669"/>
    <property type="project" value="InterPro"/>
</dbReference>
<evidence type="ECO:0000313" key="17">
    <source>
        <dbReference type="Proteomes" id="UP000001399"/>
    </source>
</evidence>
<evidence type="ECO:0000256" key="12">
    <source>
        <dbReference type="ARBA" id="ARBA00031501"/>
    </source>
</evidence>
<dbReference type="CDD" id="cd11326">
    <property type="entry name" value="AmyAc_Glg_debranch"/>
    <property type="match status" value="1"/>
</dbReference>
<keyword evidence="10" id="KW-0326">Glycosidase</keyword>
<dbReference type="EMBL" id="CP002292">
    <property type="protein sequence ID" value="ADP70404.1"/>
    <property type="molecule type" value="Genomic_DNA"/>
</dbReference>
<dbReference type="CAZy" id="GH77">
    <property type="family name" value="Glycoside Hydrolase Family 77"/>
</dbReference>
<evidence type="ECO:0000256" key="4">
    <source>
        <dbReference type="ARBA" id="ARBA00012560"/>
    </source>
</evidence>
<dbReference type="NCBIfam" id="TIGR00217">
    <property type="entry name" value="malQ"/>
    <property type="match status" value="1"/>
</dbReference>
<proteinExistence type="inferred from homology"/>
<dbReference type="Proteomes" id="UP000001399">
    <property type="component" value="Chromosome"/>
</dbReference>
<evidence type="ECO:0000256" key="5">
    <source>
        <dbReference type="ARBA" id="ARBA00020295"/>
    </source>
</evidence>
<keyword evidence="7 13" id="KW-0808">Transferase</keyword>
<evidence type="ECO:0000256" key="3">
    <source>
        <dbReference type="ARBA" id="ARBA00008061"/>
    </source>
</evidence>
<dbReference type="KEGG" id="rva:Rvan_1133"/>
<dbReference type="SUPFAM" id="SSF51011">
    <property type="entry name" value="Glycosyl hydrolase domain"/>
    <property type="match status" value="1"/>
</dbReference>
<gene>
    <name evidence="16" type="ordered locus">Rvan_1133</name>
</gene>
<evidence type="ECO:0000313" key="16">
    <source>
        <dbReference type="EMBL" id="ADP70404.1"/>
    </source>
</evidence>
<dbReference type="CAZy" id="GH13">
    <property type="family name" value="Glycoside Hydrolase Family 13"/>
</dbReference>
<evidence type="ECO:0000256" key="1">
    <source>
        <dbReference type="ARBA" id="ARBA00000439"/>
    </source>
</evidence>
<dbReference type="InterPro" id="IPR044505">
    <property type="entry name" value="GlgX_Isoamylase_N_E_set"/>
</dbReference>
<dbReference type="STRING" id="648757.Rvan_1133"/>
<evidence type="ECO:0000256" key="13">
    <source>
        <dbReference type="RuleBase" id="RU361207"/>
    </source>
</evidence>
<dbReference type="Pfam" id="PF02446">
    <property type="entry name" value="Glyco_hydro_77"/>
    <property type="match status" value="1"/>
</dbReference>
<dbReference type="GO" id="GO:0004134">
    <property type="term" value="F:4-alpha-glucanotransferase activity"/>
    <property type="evidence" value="ECO:0007669"/>
    <property type="project" value="UniProtKB-EC"/>
</dbReference>
<dbReference type="SUPFAM" id="SSF51445">
    <property type="entry name" value="(Trans)glycosidases"/>
    <property type="match status" value="2"/>
</dbReference>
<dbReference type="InterPro" id="IPR017853">
    <property type="entry name" value="GH"/>
</dbReference>
<dbReference type="InterPro" id="IPR014756">
    <property type="entry name" value="Ig_E-set"/>
</dbReference>
<dbReference type="EC" id="2.4.1.25" evidence="4 13"/>
<dbReference type="eggNOG" id="COG1640">
    <property type="taxonomic scope" value="Bacteria"/>
</dbReference>
<dbReference type="RefSeq" id="WP_013418808.1">
    <property type="nucleotide sequence ID" value="NC_014664.1"/>
</dbReference>